<evidence type="ECO:0000313" key="6">
    <source>
        <dbReference type="EMBL" id="ABN69881.1"/>
    </source>
</evidence>
<evidence type="ECO:0000256" key="1">
    <source>
        <dbReference type="ARBA" id="ARBA00007228"/>
    </source>
</evidence>
<organism evidence="6 7">
    <name type="scientific">Staphylothermus marinus (strain ATCC 43588 / DSM 3639 / JCM 9404 / F1)</name>
    <dbReference type="NCBI Taxonomy" id="399550"/>
    <lineage>
        <taxon>Archaea</taxon>
        <taxon>Thermoproteota</taxon>
        <taxon>Thermoprotei</taxon>
        <taxon>Desulfurococcales</taxon>
        <taxon>Desulfurococcaceae</taxon>
        <taxon>Staphylothermus</taxon>
    </lineage>
</organism>
<dbReference type="GO" id="GO:0002128">
    <property type="term" value="P:tRNA nucleoside ribose methylation"/>
    <property type="evidence" value="ECO:0007669"/>
    <property type="project" value="TreeGrafter"/>
</dbReference>
<dbReference type="InterPro" id="IPR029026">
    <property type="entry name" value="tRNA_m1G_MTases_N"/>
</dbReference>
<comment type="similarity">
    <text evidence="1">Belongs to the class IV-like SAM-binding methyltransferase superfamily. RNA methyltransferase TrmH family.</text>
</comment>
<dbReference type="InterPro" id="IPR001537">
    <property type="entry name" value="SpoU_MeTrfase"/>
</dbReference>
<accession>A3DMM1</accession>
<dbReference type="SUPFAM" id="SSF75217">
    <property type="entry name" value="alpha/beta knot"/>
    <property type="match status" value="1"/>
</dbReference>
<evidence type="ECO:0000256" key="4">
    <source>
        <dbReference type="ARBA" id="ARBA00022691"/>
    </source>
</evidence>
<dbReference type="InterPro" id="IPR029028">
    <property type="entry name" value="Alpha/beta_knot_MTases"/>
</dbReference>
<keyword evidence="2 6" id="KW-0489">Methyltransferase</keyword>
<gene>
    <name evidence="6" type="ordered locus">Smar_0780</name>
</gene>
<keyword evidence="3" id="KW-0808">Transferase</keyword>
<dbReference type="KEGG" id="smr:Smar_0780"/>
<dbReference type="RefSeq" id="WP_011839072.1">
    <property type="nucleotide sequence ID" value="NC_009033.1"/>
</dbReference>
<dbReference type="Proteomes" id="UP000000254">
    <property type="component" value="Chromosome"/>
</dbReference>
<dbReference type="GO" id="GO:0008173">
    <property type="term" value="F:RNA methyltransferase activity"/>
    <property type="evidence" value="ECO:0007669"/>
    <property type="project" value="InterPro"/>
</dbReference>
<proteinExistence type="inferred from homology"/>
<dbReference type="eggNOG" id="arCOG01018">
    <property type="taxonomic scope" value="Archaea"/>
</dbReference>
<dbReference type="GeneID" id="4906604"/>
<dbReference type="Pfam" id="PF00588">
    <property type="entry name" value="SpoU_methylase"/>
    <property type="match status" value="1"/>
</dbReference>
<dbReference type="CDD" id="cd18093">
    <property type="entry name" value="SpoU-like_TrmJ"/>
    <property type="match status" value="1"/>
</dbReference>
<dbReference type="PIRSF" id="PIRSF004808">
    <property type="entry name" value="LasT"/>
    <property type="match status" value="1"/>
</dbReference>
<keyword evidence="4" id="KW-0949">S-adenosyl-L-methionine</keyword>
<dbReference type="EMBL" id="CP000575">
    <property type="protein sequence ID" value="ABN69881.1"/>
    <property type="molecule type" value="Genomic_DNA"/>
</dbReference>
<evidence type="ECO:0000259" key="5">
    <source>
        <dbReference type="Pfam" id="PF00588"/>
    </source>
</evidence>
<dbReference type="STRING" id="399550.Smar_0780"/>
<name>A3DMM1_STAMF</name>
<evidence type="ECO:0000256" key="3">
    <source>
        <dbReference type="ARBA" id="ARBA00022679"/>
    </source>
</evidence>
<reference evidence="6 7" key="2">
    <citation type="journal article" date="2009" name="Stand. Genomic Sci.">
        <title>Complete genome sequence of Staphylothermus marinus Stetter and Fiala 1986 type strain F1.</title>
        <authorList>
            <person name="Anderson I.J."/>
            <person name="Sun H."/>
            <person name="Lapidus A."/>
            <person name="Copeland A."/>
            <person name="Glavina Del Rio T."/>
            <person name="Tice H."/>
            <person name="Dalin E."/>
            <person name="Lucas S."/>
            <person name="Barry K."/>
            <person name="Land M."/>
            <person name="Richardson P."/>
            <person name="Huber H."/>
            <person name="Kyrpides N.C."/>
        </authorList>
    </citation>
    <scope>NUCLEOTIDE SEQUENCE [LARGE SCALE GENOMIC DNA]</scope>
    <source>
        <strain evidence="7">ATCC 43588 / DSM 3639 / JCM 9404 / F1</strain>
    </source>
</reference>
<dbReference type="NCBIfam" id="TIGR00050">
    <property type="entry name" value="rRNA_methyl_1"/>
    <property type="match status" value="1"/>
</dbReference>
<dbReference type="GO" id="GO:0003723">
    <property type="term" value="F:RNA binding"/>
    <property type="evidence" value="ECO:0007669"/>
    <property type="project" value="InterPro"/>
</dbReference>
<protein>
    <submittedName>
        <fullName evidence="6">RNA methyltransferase, TrmH family, group 1</fullName>
    </submittedName>
</protein>
<evidence type="ECO:0000313" key="7">
    <source>
        <dbReference type="Proteomes" id="UP000000254"/>
    </source>
</evidence>
<sequence>MYVRVVLVGIEGSVNLGFIARTCVNFGVDELYLVKPAADLEEALRYAAKASDYLKKAIIVDDLVDAIKDVDLVVATTAKGYSVGDVVRQAVPLRDFVEMVKGRVNRLAILFGRESTGLTRKELRYADVLVTIPANPEYPVLNLSQAVAVFLWEIWNIRGVRAENIPPSAGRDEIEFILKLIHDISKKVLVKDEKVSRIMEIWKKIIYRSRISKYEARLLTYWLRKVLGKLE</sequence>
<dbReference type="OrthoDB" id="372184at2157"/>
<keyword evidence="7" id="KW-1185">Reference proteome</keyword>
<dbReference type="PANTHER" id="PTHR42786">
    <property type="entry name" value="TRNA/RRNA METHYLTRANSFERASE"/>
    <property type="match status" value="1"/>
</dbReference>
<dbReference type="PANTHER" id="PTHR42786:SF2">
    <property type="entry name" value="TRNA (CYTIDINE_URIDINE-2'-O-)-METHYLTRANSFERASE TRMJ"/>
    <property type="match status" value="1"/>
</dbReference>
<reference evidence="7" key="1">
    <citation type="journal article" date="2009" name="BMC Genomics">
        <title>The complete genome sequence of Staphylothermus marinus reveals differences in sulfur metabolism among heterotrophic Crenarchaeota.</title>
        <authorList>
            <person name="Anderson I.J."/>
            <person name="Dharmarajan L."/>
            <person name="Rodriguez J."/>
            <person name="Hooper S."/>
            <person name="Porat I."/>
            <person name="Ulrich L.E."/>
            <person name="Elkins J.G."/>
            <person name="Mavromatis K."/>
            <person name="Sun H."/>
            <person name="Land M."/>
            <person name="Lapidus A."/>
            <person name="Lucas S."/>
            <person name="Barry K."/>
            <person name="Huber H."/>
            <person name="Zhulin I.B."/>
            <person name="Whitman W.B."/>
            <person name="Mukhopadhyay B."/>
            <person name="Woese C."/>
            <person name="Bristow J."/>
            <person name="Kyrpides N."/>
        </authorList>
    </citation>
    <scope>NUCLEOTIDE SEQUENCE [LARGE SCALE GENOMIC DNA]</scope>
    <source>
        <strain evidence="7">ATCC 43588 / DSM 3639 / JCM 9404 / F1</strain>
    </source>
</reference>
<feature type="domain" description="tRNA/rRNA methyltransferase SpoU type" evidence="5">
    <location>
        <begin position="3"/>
        <end position="152"/>
    </location>
</feature>
<dbReference type="InterPro" id="IPR004384">
    <property type="entry name" value="RNA_MeTrfase_TrmJ/LasT"/>
</dbReference>
<dbReference type="HOGENOM" id="CLU_056931_3_0_2"/>
<dbReference type="Gene3D" id="3.40.1280.10">
    <property type="match status" value="1"/>
</dbReference>
<dbReference type="GO" id="GO:0005829">
    <property type="term" value="C:cytosol"/>
    <property type="evidence" value="ECO:0007669"/>
    <property type="project" value="TreeGrafter"/>
</dbReference>
<evidence type="ECO:0000256" key="2">
    <source>
        <dbReference type="ARBA" id="ARBA00022603"/>
    </source>
</evidence>
<dbReference type="AlphaFoldDB" id="A3DMM1"/>